<dbReference type="EMBL" id="SDPM01000006">
    <property type="protein sequence ID" value="RXZ85903.1"/>
    <property type="molecule type" value="Genomic_DNA"/>
</dbReference>
<dbReference type="Pfam" id="PF10129">
    <property type="entry name" value="OpgC_C"/>
    <property type="match status" value="1"/>
</dbReference>
<dbReference type="Proteomes" id="UP000581087">
    <property type="component" value="Unassembled WGS sequence"/>
</dbReference>
<keyword evidence="1" id="KW-0472">Membrane</keyword>
<sequence>MLLSGVVLGILQSKRFSVAGLRKVQGATLRRVVVIVVAQYSIVLLGLIAAFSATREHRNLPPVRDLGLPDLLWGVFSFHLSPPAGSVLRLYVILMLLALFTYFLLARGWWIGALAFAVALYGAGYVFPQATAFTRFDGGIGANWATWQLMFTVALVIGWYWRRNLVAERLTKASAWVAVICTGFVVLAYIGEIQTPRLFTKVMFAPGTIVNAFAVVTLMFIVVTWTLRVLPRWVFRPIELIGSRSLDGYLIQAAVAVVVPSFVVYANDSQFALMLALATLATCWGWAEMRLWNRNRLRSHSLPDDYVRRTGSRTELATDGHIQPGTEVRR</sequence>
<feature type="transmembrane region" description="Helical" evidence="1">
    <location>
        <begin position="173"/>
        <end position="191"/>
    </location>
</feature>
<proteinExistence type="predicted"/>
<dbReference type="OrthoDB" id="9816550at2"/>
<evidence type="ECO:0000256" key="1">
    <source>
        <dbReference type="SAM" id="Phobius"/>
    </source>
</evidence>
<name>A0A4Q2M6L6_9MICO</name>
<dbReference type="InterPro" id="IPR014550">
    <property type="entry name" value="UCP028704_OpgC"/>
</dbReference>
<keyword evidence="1" id="KW-0812">Transmembrane</keyword>
<organism evidence="3 4">
    <name type="scientific">Agromyces atrinae</name>
    <dbReference type="NCBI Taxonomy" id="592376"/>
    <lineage>
        <taxon>Bacteria</taxon>
        <taxon>Bacillati</taxon>
        <taxon>Actinomycetota</taxon>
        <taxon>Actinomycetes</taxon>
        <taxon>Micrococcales</taxon>
        <taxon>Microbacteriaceae</taxon>
        <taxon>Agromyces</taxon>
    </lineage>
</organism>
<evidence type="ECO:0000313" key="3">
    <source>
        <dbReference type="EMBL" id="RXZ85903.1"/>
    </source>
</evidence>
<feature type="transmembrane region" description="Helical" evidence="1">
    <location>
        <begin position="248"/>
        <end position="265"/>
    </location>
</feature>
<dbReference type="RefSeq" id="WP_129175410.1">
    <property type="nucleotide sequence ID" value="NZ_JACCBI010000001.1"/>
</dbReference>
<keyword evidence="1" id="KW-1133">Transmembrane helix</keyword>
<dbReference type="EMBL" id="JACCBI010000001">
    <property type="protein sequence ID" value="NYD68517.1"/>
    <property type="molecule type" value="Genomic_DNA"/>
</dbReference>
<reference evidence="3 4" key="1">
    <citation type="submission" date="2019-01" db="EMBL/GenBank/DDBJ databases">
        <title>Agromyces.</title>
        <authorList>
            <person name="Li J."/>
        </authorList>
    </citation>
    <scope>NUCLEOTIDE SEQUENCE [LARGE SCALE GENOMIC DNA]</scope>
    <source>
        <strain evidence="3 4">DSM 23870</strain>
    </source>
</reference>
<feature type="transmembrane region" description="Helical" evidence="1">
    <location>
        <begin position="203"/>
        <end position="227"/>
    </location>
</feature>
<feature type="transmembrane region" description="Helical" evidence="1">
    <location>
        <begin position="32"/>
        <end position="53"/>
    </location>
</feature>
<feature type="transmembrane region" description="Helical" evidence="1">
    <location>
        <begin position="88"/>
        <end position="105"/>
    </location>
</feature>
<gene>
    <name evidence="2" type="ORF">BJ972_003036</name>
    <name evidence="3" type="ORF">ESP50_11835</name>
</gene>
<comment type="caution">
    <text evidence="3">The sequence shown here is derived from an EMBL/GenBank/DDBJ whole genome shotgun (WGS) entry which is preliminary data.</text>
</comment>
<dbReference type="Proteomes" id="UP000292686">
    <property type="component" value="Unassembled WGS sequence"/>
</dbReference>
<protein>
    <recommendedName>
        <fullName evidence="6">Acyltransferase</fullName>
    </recommendedName>
</protein>
<feature type="transmembrane region" description="Helical" evidence="1">
    <location>
        <begin position="110"/>
        <end position="128"/>
    </location>
</feature>
<evidence type="ECO:0000313" key="5">
    <source>
        <dbReference type="Proteomes" id="UP000581087"/>
    </source>
</evidence>
<feature type="transmembrane region" description="Helical" evidence="1">
    <location>
        <begin position="140"/>
        <end position="161"/>
    </location>
</feature>
<keyword evidence="4" id="KW-1185">Reference proteome</keyword>
<evidence type="ECO:0000313" key="2">
    <source>
        <dbReference type="EMBL" id="NYD68517.1"/>
    </source>
</evidence>
<accession>A0A4Q2M6L6</accession>
<reference evidence="2 5" key="2">
    <citation type="submission" date="2020-07" db="EMBL/GenBank/DDBJ databases">
        <title>Sequencing the genomes of 1000 actinobacteria strains.</title>
        <authorList>
            <person name="Klenk H.-P."/>
        </authorList>
    </citation>
    <scope>NUCLEOTIDE SEQUENCE [LARGE SCALE GENOMIC DNA]</scope>
    <source>
        <strain evidence="2 5">DSM 23870</strain>
    </source>
</reference>
<evidence type="ECO:0008006" key="6">
    <source>
        <dbReference type="Google" id="ProtNLM"/>
    </source>
</evidence>
<feature type="transmembrane region" description="Helical" evidence="1">
    <location>
        <begin position="271"/>
        <end position="289"/>
    </location>
</feature>
<evidence type="ECO:0000313" key="4">
    <source>
        <dbReference type="Proteomes" id="UP000292686"/>
    </source>
</evidence>
<dbReference type="AlphaFoldDB" id="A0A4Q2M6L6"/>